<feature type="compositionally biased region" description="Polar residues" evidence="1">
    <location>
        <begin position="30"/>
        <end position="45"/>
    </location>
</feature>
<gene>
    <name evidence="2" type="ORF">DFR30_0866</name>
</gene>
<evidence type="ECO:0000256" key="1">
    <source>
        <dbReference type="SAM" id="MobiDB-lite"/>
    </source>
</evidence>
<dbReference type="RefSeq" id="WP_132971494.1">
    <property type="nucleotide sequence ID" value="NZ_SMFX01000001.1"/>
</dbReference>
<proteinExistence type="predicted"/>
<organism evidence="2 3">
    <name type="scientific">Thiogranum longum</name>
    <dbReference type="NCBI Taxonomy" id="1537524"/>
    <lineage>
        <taxon>Bacteria</taxon>
        <taxon>Pseudomonadati</taxon>
        <taxon>Pseudomonadota</taxon>
        <taxon>Gammaproteobacteria</taxon>
        <taxon>Chromatiales</taxon>
        <taxon>Ectothiorhodospiraceae</taxon>
        <taxon>Thiogranum</taxon>
    </lineage>
</organism>
<accession>A0A4R1HAM1</accession>
<name>A0A4R1HAM1_9GAMM</name>
<comment type="caution">
    <text evidence="2">The sequence shown here is derived from an EMBL/GenBank/DDBJ whole genome shotgun (WGS) entry which is preliminary data.</text>
</comment>
<sequence>MNKNAGLILLGVVLVTGLAVFLMSGKKPESSTPLTGKSAPSQPAGQTAPALPSQGDSLPGTPEHANSDVSPTSPEQAPELEPEIRDALGKILSTSSKGLVEKTTNGVSSVDLKGRFQTAPVATIDKDGNIQITDYTHLPATSGQQ</sequence>
<feature type="region of interest" description="Disordered" evidence="1">
    <location>
        <begin position="26"/>
        <end position="82"/>
    </location>
</feature>
<dbReference type="EMBL" id="SMFX01000001">
    <property type="protein sequence ID" value="TCK17631.1"/>
    <property type="molecule type" value="Genomic_DNA"/>
</dbReference>
<dbReference type="Proteomes" id="UP000295707">
    <property type="component" value="Unassembled WGS sequence"/>
</dbReference>
<reference evidence="2 3" key="1">
    <citation type="submission" date="2019-03" db="EMBL/GenBank/DDBJ databases">
        <title>Genomic Encyclopedia of Type Strains, Phase IV (KMG-IV): sequencing the most valuable type-strain genomes for metagenomic binning, comparative biology and taxonomic classification.</title>
        <authorList>
            <person name="Goeker M."/>
        </authorList>
    </citation>
    <scope>NUCLEOTIDE SEQUENCE [LARGE SCALE GENOMIC DNA]</scope>
    <source>
        <strain evidence="2 3">DSM 19610</strain>
    </source>
</reference>
<protein>
    <submittedName>
        <fullName evidence="2">Uncharacterized protein</fullName>
    </submittedName>
</protein>
<evidence type="ECO:0000313" key="3">
    <source>
        <dbReference type="Proteomes" id="UP000295707"/>
    </source>
</evidence>
<dbReference type="AlphaFoldDB" id="A0A4R1HAM1"/>
<evidence type="ECO:0000313" key="2">
    <source>
        <dbReference type="EMBL" id="TCK17631.1"/>
    </source>
</evidence>
<keyword evidence="3" id="KW-1185">Reference proteome</keyword>